<reference evidence="10" key="1">
    <citation type="journal article" date="2019" name="Int. J. Syst. Evol. Microbiol.">
        <title>The Global Catalogue of Microorganisms (GCM) 10K type strain sequencing project: providing services to taxonomists for standard genome sequencing and annotation.</title>
        <authorList>
            <consortium name="The Broad Institute Genomics Platform"/>
            <consortium name="The Broad Institute Genome Sequencing Center for Infectious Disease"/>
            <person name="Wu L."/>
            <person name="Ma J."/>
        </authorList>
    </citation>
    <scope>NUCLEOTIDE SEQUENCE [LARGE SCALE GENOMIC DNA]</scope>
    <source>
        <strain evidence="10">JCM 11813</strain>
    </source>
</reference>
<dbReference type="InterPro" id="IPR036890">
    <property type="entry name" value="HATPase_C_sf"/>
</dbReference>
<evidence type="ECO:0000256" key="1">
    <source>
        <dbReference type="ARBA" id="ARBA00000085"/>
    </source>
</evidence>
<dbReference type="PANTHER" id="PTHR43711:SF31">
    <property type="entry name" value="HISTIDINE KINASE"/>
    <property type="match status" value="1"/>
</dbReference>
<dbReference type="Proteomes" id="UP001499979">
    <property type="component" value="Unassembled WGS sequence"/>
</dbReference>
<accession>A0ABP4ETV9</accession>
<dbReference type="CDD" id="cd00082">
    <property type="entry name" value="HisKA"/>
    <property type="match status" value="1"/>
</dbReference>
<gene>
    <name evidence="9" type="ORF">GCM10009606_00430</name>
</gene>
<dbReference type="RefSeq" id="WP_343904589.1">
    <property type="nucleotide sequence ID" value="NZ_BAAAJE010000001.1"/>
</dbReference>
<evidence type="ECO:0000259" key="8">
    <source>
        <dbReference type="PROSITE" id="PS50109"/>
    </source>
</evidence>
<name>A0ABP4ETV9_9ACTN</name>
<organism evidence="9 10">
    <name type="scientific">Nocardioides aquiterrae</name>
    <dbReference type="NCBI Taxonomy" id="203799"/>
    <lineage>
        <taxon>Bacteria</taxon>
        <taxon>Bacillati</taxon>
        <taxon>Actinomycetota</taxon>
        <taxon>Actinomycetes</taxon>
        <taxon>Propionibacteriales</taxon>
        <taxon>Nocardioidaceae</taxon>
        <taxon>Nocardioides</taxon>
    </lineage>
</organism>
<dbReference type="InterPro" id="IPR003661">
    <property type="entry name" value="HisK_dim/P_dom"/>
</dbReference>
<dbReference type="SMART" id="SM00388">
    <property type="entry name" value="HisKA"/>
    <property type="match status" value="1"/>
</dbReference>
<protein>
    <recommendedName>
        <fullName evidence="3">histidine kinase</fullName>
        <ecNumber evidence="3">2.7.13.3</ecNumber>
    </recommendedName>
</protein>
<dbReference type="PROSITE" id="PS50109">
    <property type="entry name" value="HIS_KIN"/>
    <property type="match status" value="1"/>
</dbReference>
<dbReference type="PRINTS" id="PR00344">
    <property type="entry name" value="BCTRLSENSOR"/>
</dbReference>
<dbReference type="InterPro" id="IPR005467">
    <property type="entry name" value="His_kinase_dom"/>
</dbReference>
<dbReference type="Pfam" id="PF00512">
    <property type="entry name" value="HisKA"/>
    <property type="match status" value="1"/>
</dbReference>
<evidence type="ECO:0000256" key="3">
    <source>
        <dbReference type="ARBA" id="ARBA00012438"/>
    </source>
</evidence>
<evidence type="ECO:0000256" key="4">
    <source>
        <dbReference type="ARBA" id="ARBA00022553"/>
    </source>
</evidence>
<dbReference type="SUPFAM" id="SSF47384">
    <property type="entry name" value="Homodimeric domain of signal transducing histidine kinase"/>
    <property type="match status" value="1"/>
</dbReference>
<dbReference type="InterPro" id="IPR003594">
    <property type="entry name" value="HATPase_dom"/>
</dbReference>
<evidence type="ECO:0000256" key="5">
    <source>
        <dbReference type="ARBA" id="ARBA00022679"/>
    </source>
</evidence>
<dbReference type="InterPro" id="IPR036097">
    <property type="entry name" value="HisK_dim/P_sf"/>
</dbReference>
<dbReference type="EC" id="2.7.13.3" evidence="3"/>
<dbReference type="EMBL" id="BAAAJE010000001">
    <property type="protein sequence ID" value="GAA1124714.1"/>
    <property type="molecule type" value="Genomic_DNA"/>
</dbReference>
<comment type="caution">
    <text evidence="9">The sequence shown here is derived from an EMBL/GenBank/DDBJ whole genome shotgun (WGS) entry which is preliminary data.</text>
</comment>
<keyword evidence="5" id="KW-0808">Transferase</keyword>
<keyword evidence="10" id="KW-1185">Reference proteome</keyword>
<dbReference type="SMART" id="SM00387">
    <property type="entry name" value="HATPase_c"/>
    <property type="match status" value="1"/>
</dbReference>
<dbReference type="Gene3D" id="1.10.287.130">
    <property type="match status" value="1"/>
</dbReference>
<proteinExistence type="predicted"/>
<evidence type="ECO:0000256" key="6">
    <source>
        <dbReference type="ARBA" id="ARBA00022777"/>
    </source>
</evidence>
<comment type="catalytic activity">
    <reaction evidence="1">
        <text>ATP + protein L-histidine = ADP + protein N-phospho-L-histidine.</text>
        <dbReference type="EC" id="2.7.13.3"/>
    </reaction>
</comment>
<evidence type="ECO:0000313" key="10">
    <source>
        <dbReference type="Proteomes" id="UP001499979"/>
    </source>
</evidence>
<comment type="subcellular location">
    <subcellularLocation>
        <location evidence="2">Cell membrane</location>
    </subcellularLocation>
</comment>
<evidence type="ECO:0000313" key="9">
    <source>
        <dbReference type="EMBL" id="GAA1124714.1"/>
    </source>
</evidence>
<keyword evidence="6" id="KW-0418">Kinase</keyword>
<feature type="domain" description="Histidine kinase" evidence="8">
    <location>
        <begin position="50"/>
        <end position="265"/>
    </location>
</feature>
<dbReference type="PANTHER" id="PTHR43711">
    <property type="entry name" value="TWO-COMPONENT HISTIDINE KINASE"/>
    <property type="match status" value="1"/>
</dbReference>
<dbReference type="CDD" id="cd00075">
    <property type="entry name" value="HATPase"/>
    <property type="match status" value="1"/>
</dbReference>
<evidence type="ECO:0000256" key="2">
    <source>
        <dbReference type="ARBA" id="ARBA00004236"/>
    </source>
</evidence>
<dbReference type="InterPro" id="IPR004358">
    <property type="entry name" value="Sig_transdc_His_kin-like_C"/>
</dbReference>
<dbReference type="Gene3D" id="3.30.565.10">
    <property type="entry name" value="Histidine kinase-like ATPase, C-terminal domain"/>
    <property type="match status" value="1"/>
</dbReference>
<keyword evidence="4" id="KW-0597">Phosphoprotein</keyword>
<dbReference type="InterPro" id="IPR050736">
    <property type="entry name" value="Sensor_HK_Regulatory"/>
</dbReference>
<sequence>MTGGDRVHDHHLLHEVSRITDDYGALHRRTVRELAQSRAALAEAHQVLRAVSHDLRTPLAAVIGFTELLLDDELSPAQRELAERVMRAARAMTSLTGELVEAVALGAAPVRFDPVNLALVARHVVTRHQMLASPRGVRVVLDKDPSKDAPTVVRGDEAKLERVVENLVSNAVKFSPDGGEVRVVLSEDANGVEIRVRDEGPGIAADEMEDIFVPFHRAPGAATVPGVGLGLTIVKRITEHHGGRVHVESAPGAGATFVVRLPSTDEGVVDGSG</sequence>
<dbReference type="SUPFAM" id="SSF55874">
    <property type="entry name" value="ATPase domain of HSP90 chaperone/DNA topoisomerase II/histidine kinase"/>
    <property type="match status" value="1"/>
</dbReference>
<keyword evidence="7" id="KW-0902">Two-component regulatory system</keyword>
<evidence type="ECO:0000256" key="7">
    <source>
        <dbReference type="ARBA" id="ARBA00023012"/>
    </source>
</evidence>
<dbReference type="Pfam" id="PF02518">
    <property type="entry name" value="HATPase_c"/>
    <property type="match status" value="1"/>
</dbReference>